<reference evidence="2" key="1">
    <citation type="journal article" date="2021" name="Proc. Natl. Acad. Sci. U.S.A.">
        <title>A Catalog of Tens of Thousands of Viruses from Human Metagenomes Reveals Hidden Associations with Chronic Diseases.</title>
        <authorList>
            <person name="Tisza M.J."/>
            <person name="Buck C.B."/>
        </authorList>
    </citation>
    <scope>NUCLEOTIDE SEQUENCE</scope>
    <source>
        <strain evidence="2">Cttma3</strain>
    </source>
</reference>
<proteinExistence type="predicted"/>
<dbReference type="EMBL" id="BK016222">
    <property type="protein sequence ID" value="DAG03064.1"/>
    <property type="molecule type" value="Genomic_DNA"/>
</dbReference>
<feature type="transmembrane region" description="Helical" evidence="1">
    <location>
        <begin position="20"/>
        <end position="38"/>
    </location>
</feature>
<evidence type="ECO:0000256" key="1">
    <source>
        <dbReference type="SAM" id="Phobius"/>
    </source>
</evidence>
<sequence>MQYSHTDSLKLASGSENRVWHVSIVFYLCLCVCAICDVRSVKIVHLFGISSK</sequence>
<protein>
    <submittedName>
        <fullName evidence="2">Uncharacterized protein</fullName>
    </submittedName>
</protein>
<name>A0A8S5V8P3_9CAUD</name>
<evidence type="ECO:0000313" key="2">
    <source>
        <dbReference type="EMBL" id="DAG03064.1"/>
    </source>
</evidence>
<keyword evidence="1" id="KW-1133">Transmembrane helix</keyword>
<keyword evidence="1" id="KW-0812">Transmembrane</keyword>
<keyword evidence="1" id="KW-0472">Membrane</keyword>
<organism evidence="2">
    <name type="scientific">Siphoviridae sp. cttma3</name>
    <dbReference type="NCBI Taxonomy" id="2825708"/>
    <lineage>
        <taxon>Viruses</taxon>
        <taxon>Duplodnaviria</taxon>
        <taxon>Heunggongvirae</taxon>
        <taxon>Uroviricota</taxon>
        <taxon>Caudoviricetes</taxon>
    </lineage>
</organism>
<accession>A0A8S5V8P3</accession>